<reference evidence="1 2" key="1">
    <citation type="journal article" date="2016" name="Nat. Commun.">
        <title>Local admixture of amplified and diversified secreted pathogenesis determinants shapes mosaic Toxoplasma gondii genomes.</title>
        <authorList>
            <person name="Lorenzi H."/>
            <person name="Khan A."/>
            <person name="Behnke M.S."/>
            <person name="Namasivayam S."/>
            <person name="Swapna L.S."/>
            <person name="Hadjithomas M."/>
            <person name="Karamycheva S."/>
            <person name="Pinney D."/>
            <person name="Brunk B.P."/>
            <person name="Ajioka J.W."/>
            <person name="Ajzenberg D."/>
            <person name="Boothroyd J.C."/>
            <person name="Boyle J.P."/>
            <person name="Darde M.L."/>
            <person name="Diaz-Miranda M.A."/>
            <person name="Dubey J.P."/>
            <person name="Fritz H.M."/>
            <person name="Gennari S.M."/>
            <person name="Gregory B.D."/>
            <person name="Kim K."/>
            <person name="Saeij J.P."/>
            <person name="Su C."/>
            <person name="White M.W."/>
            <person name="Zhu X.Q."/>
            <person name="Howe D.K."/>
            <person name="Rosenthal B.M."/>
            <person name="Grigg M.E."/>
            <person name="Parkinson J."/>
            <person name="Liu L."/>
            <person name="Kissinger J.C."/>
            <person name="Roos D.S."/>
            <person name="Sibley L.D."/>
        </authorList>
    </citation>
    <scope>NUCLEOTIDE SEQUENCE [LARGE SCALE GENOMIC DNA]</scope>
    <source>
        <strain evidence="1 2">ARI</strain>
    </source>
</reference>
<comment type="caution">
    <text evidence="1">The sequence shown here is derived from an EMBL/GenBank/DDBJ whole genome shotgun (WGS) entry which is preliminary data.</text>
</comment>
<gene>
    <name evidence="1" type="ORF">TGARI_368680</name>
</gene>
<dbReference type="EMBL" id="AGQS02003708">
    <property type="protein sequence ID" value="KYF47061.1"/>
    <property type="molecule type" value="Genomic_DNA"/>
</dbReference>
<dbReference type="VEuPathDB" id="ToxoDB:TGARI_368680"/>
<name>A0A139Y7E5_TOXGO</name>
<organism evidence="1 2">
    <name type="scientific">Toxoplasma gondii ARI</name>
    <dbReference type="NCBI Taxonomy" id="1074872"/>
    <lineage>
        <taxon>Eukaryota</taxon>
        <taxon>Sar</taxon>
        <taxon>Alveolata</taxon>
        <taxon>Apicomplexa</taxon>
        <taxon>Conoidasida</taxon>
        <taxon>Coccidia</taxon>
        <taxon>Eucoccidiorida</taxon>
        <taxon>Eimeriorina</taxon>
        <taxon>Sarcocystidae</taxon>
        <taxon>Toxoplasma</taxon>
    </lineage>
</organism>
<dbReference type="AlphaFoldDB" id="A0A139Y7E5"/>
<proteinExistence type="predicted"/>
<protein>
    <submittedName>
        <fullName evidence="1">Uncharacterized protein</fullName>
    </submittedName>
</protein>
<evidence type="ECO:0000313" key="1">
    <source>
        <dbReference type="EMBL" id="KYF47061.1"/>
    </source>
</evidence>
<sequence length="107" mass="12074">MQPWRRRRTGSWRLQQRVVMARGAFLGAFWRHAEGMASSGKVVRKISENKEARSLAKKHASEAVFWSVVWGSFDGLRCAPLLVRHLLSDLSRPLCSEEAAFFSAVAS</sequence>
<accession>A0A139Y7E5</accession>
<dbReference type="Proteomes" id="UP000074247">
    <property type="component" value="Unassembled WGS sequence"/>
</dbReference>
<evidence type="ECO:0000313" key="2">
    <source>
        <dbReference type="Proteomes" id="UP000074247"/>
    </source>
</evidence>